<sequence>PTAFFTKYLVEITETAPRNGGSGDRCGNGYFFTNSSLILSASCPLVASETTSGENKTAVSLKWTAPLCGCLTIRAVVVDSNNIGYRAQPGETVSNNPGRKSALHRVVCLKEKRSNARRGKKRNKSKKKKEWIDVDCCRVGNNQQSSVRQMGRLSHECDMRAKLHSVKKYFKLPSKQKSCRKAFKRCCIKNGKAQRRNQPRTRKQRRRRS</sequence>
<evidence type="ECO:0000256" key="1">
    <source>
        <dbReference type="SAM" id="MobiDB-lite"/>
    </source>
</evidence>
<reference evidence="3" key="2">
    <citation type="submission" date="2025-08" db="UniProtKB">
        <authorList>
            <consortium name="Ensembl"/>
        </authorList>
    </citation>
    <scope>IDENTIFICATION</scope>
</reference>
<dbReference type="AlphaFoldDB" id="H2YUE7"/>
<dbReference type="GeneTree" id="ENSGT00660000096608"/>
<keyword evidence="4" id="KW-1185">Reference proteome</keyword>
<name>H2YUE7_CIOSA</name>
<dbReference type="Ensembl" id="ENSCSAVT00000009071.1">
    <property type="protein sequence ID" value="ENSCSAVP00000008957.1"/>
    <property type="gene ID" value="ENSCSAVG00000005299.1"/>
</dbReference>
<dbReference type="InterPro" id="IPR002861">
    <property type="entry name" value="Reeler_dom"/>
</dbReference>
<dbReference type="Gene3D" id="2.60.40.4060">
    <property type="entry name" value="Reeler domain"/>
    <property type="match status" value="1"/>
</dbReference>
<dbReference type="InterPro" id="IPR042307">
    <property type="entry name" value="Reeler_sf"/>
</dbReference>
<dbReference type="InParanoid" id="H2YUE7"/>
<reference evidence="4" key="1">
    <citation type="submission" date="2003-08" db="EMBL/GenBank/DDBJ databases">
        <authorList>
            <person name="Birren B."/>
            <person name="Nusbaum C."/>
            <person name="Abebe A."/>
            <person name="Abouelleil A."/>
            <person name="Adekoya E."/>
            <person name="Ait-zahra M."/>
            <person name="Allen N."/>
            <person name="Allen T."/>
            <person name="An P."/>
            <person name="Anderson M."/>
            <person name="Anderson S."/>
            <person name="Arachchi H."/>
            <person name="Armbruster J."/>
            <person name="Bachantsang P."/>
            <person name="Baldwin J."/>
            <person name="Barry A."/>
            <person name="Bayul T."/>
            <person name="Blitshsteyn B."/>
            <person name="Bloom T."/>
            <person name="Blye J."/>
            <person name="Boguslavskiy L."/>
            <person name="Borowsky M."/>
            <person name="Boukhgalter B."/>
            <person name="Brunache A."/>
            <person name="Butler J."/>
            <person name="Calixte N."/>
            <person name="Calvo S."/>
            <person name="Camarata J."/>
            <person name="Campo K."/>
            <person name="Chang J."/>
            <person name="Cheshatsang Y."/>
            <person name="Citroen M."/>
            <person name="Collymore A."/>
            <person name="Considine T."/>
            <person name="Cook A."/>
            <person name="Cooke P."/>
            <person name="Corum B."/>
            <person name="Cuomo C."/>
            <person name="David R."/>
            <person name="Dawoe T."/>
            <person name="Degray S."/>
            <person name="Dodge S."/>
            <person name="Dooley K."/>
            <person name="Dorje P."/>
            <person name="Dorjee K."/>
            <person name="Dorris L."/>
            <person name="Duffey N."/>
            <person name="Dupes A."/>
            <person name="Elkins T."/>
            <person name="Engels R."/>
            <person name="Erickson J."/>
            <person name="Farina A."/>
            <person name="Faro S."/>
            <person name="Ferreira P."/>
            <person name="Fischer H."/>
            <person name="Fitzgerald M."/>
            <person name="Foley K."/>
            <person name="Gage D."/>
            <person name="Galagan J."/>
            <person name="Gearin G."/>
            <person name="Gnerre S."/>
            <person name="Gnirke A."/>
            <person name="Goyette A."/>
            <person name="Graham J."/>
            <person name="Grandbois E."/>
            <person name="Gyaltsen K."/>
            <person name="Hafez N."/>
            <person name="Hagopian D."/>
            <person name="Hagos B."/>
            <person name="Hall J."/>
            <person name="Hatcher B."/>
            <person name="Heller A."/>
            <person name="Higgins H."/>
            <person name="Honan T."/>
            <person name="Horn A."/>
            <person name="Houde N."/>
            <person name="Hughes L."/>
            <person name="Hulme W."/>
            <person name="Husby E."/>
            <person name="Iliev I."/>
            <person name="Jaffe D."/>
            <person name="Jones C."/>
            <person name="Kamal M."/>
            <person name="Kamat A."/>
            <person name="Kamvysselis M."/>
            <person name="Karlsson E."/>
            <person name="Kells C."/>
            <person name="Kieu A."/>
            <person name="Kisner P."/>
            <person name="Kodira C."/>
            <person name="Kulbokas E."/>
            <person name="Labutti K."/>
            <person name="Lama D."/>
            <person name="Landers T."/>
            <person name="Leger J."/>
            <person name="Levine S."/>
            <person name="Lewis D."/>
            <person name="Lewis T."/>
            <person name="Lindblad-toh K."/>
            <person name="Liu X."/>
            <person name="Lokyitsang T."/>
            <person name="Lokyitsang Y."/>
            <person name="Lucien O."/>
            <person name="Lui A."/>
            <person name="Ma L.J."/>
            <person name="Mabbitt R."/>
            <person name="Macdonald J."/>
            <person name="Maclean C."/>
            <person name="Major J."/>
            <person name="Manning J."/>
            <person name="Marabella R."/>
            <person name="Maru K."/>
            <person name="Matthews C."/>
            <person name="Mauceli E."/>
            <person name="Mccarthy M."/>
            <person name="Mcdonough S."/>
            <person name="Mcghee T."/>
            <person name="Meldrim J."/>
            <person name="Meneus L."/>
            <person name="Mesirov J."/>
            <person name="Mihalev A."/>
            <person name="Mihova T."/>
            <person name="Mikkelsen T."/>
            <person name="Mlenga V."/>
            <person name="Moru K."/>
            <person name="Mozes J."/>
            <person name="Mulrain L."/>
            <person name="Munson G."/>
            <person name="Naylor J."/>
            <person name="Newes C."/>
            <person name="Nguyen C."/>
            <person name="Nguyen N."/>
            <person name="Nguyen T."/>
            <person name="Nicol R."/>
            <person name="Nielsen C."/>
            <person name="Nizzari M."/>
            <person name="Norbu C."/>
            <person name="Norbu N."/>
            <person name="O'donnell P."/>
            <person name="Okoawo O."/>
            <person name="O'leary S."/>
            <person name="Omotosho B."/>
            <person name="O'neill K."/>
            <person name="Osman S."/>
            <person name="Parker S."/>
            <person name="Perrin D."/>
            <person name="Phunkhang P."/>
            <person name="Piqani B."/>
            <person name="Purcell S."/>
            <person name="Rachupka T."/>
            <person name="Ramasamy U."/>
            <person name="Rameau R."/>
            <person name="Ray V."/>
            <person name="Raymond C."/>
            <person name="Retta R."/>
            <person name="Richardson S."/>
            <person name="Rise C."/>
            <person name="Rodriguez J."/>
            <person name="Rogers J."/>
            <person name="Rogov P."/>
            <person name="Rutman M."/>
            <person name="Schupbach R."/>
            <person name="Seaman C."/>
            <person name="Settipalli S."/>
            <person name="Sharpe T."/>
            <person name="Sheridan J."/>
            <person name="Sherpa N."/>
            <person name="Shi J."/>
            <person name="Smirnov S."/>
            <person name="Smith C."/>
            <person name="Sougnez C."/>
            <person name="Spencer B."/>
            <person name="Stalker J."/>
            <person name="Stange-thomann N."/>
            <person name="Stavropoulos S."/>
            <person name="Stetson K."/>
            <person name="Stone C."/>
            <person name="Stone S."/>
            <person name="Stubbs M."/>
            <person name="Talamas J."/>
            <person name="Tchuinga P."/>
            <person name="Tenzing P."/>
            <person name="Tesfaye S."/>
            <person name="Theodore J."/>
            <person name="Thoulutsang Y."/>
            <person name="Topham K."/>
            <person name="Towey S."/>
            <person name="Tsamla T."/>
            <person name="Tsomo N."/>
            <person name="Vallee D."/>
            <person name="Vassiliev H."/>
            <person name="Venkataraman V."/>
            <person name="Vinson J."/>
            <person name="Vo A."/>
            <person name="Wade C."/>
            <person name="Wang S."/>
            <person name="Wangchuk T."/>
            <person name="Wangdi T."/>
            <person name="Whittaker C."/>
            <person name="Wilkinson J."/>
            <person name="Wu Y."/>
            <person name="Wyman D."/>
            <person name="Yadav S."/>
            <person name="Yang S."/>
            <person name="Yang X."/>
            <person name="Yeager S."/>
            <person name="Yee E."/>
            <person name="Young G."/>
            <person name="Zainoun J."/>
            <person name="Zembeck L."/>
            <person name="Zimmer A."/>
            <person name="Zody M."/>
            <person name="Lander E."/>
        </authorList>
    </citation>
    <scope>NUCLEOTIDE SEQUENCE [LARGE SCALE GENOMIC DNA]</scope>
</reference>
<dbReference type="Proteomes" id="UP000007875">
    <property type="component" value="Unassembled WGS sequence"/>
</dbReference>
<evidence type="ECO:0000313" key="3">
    <source>
        <dbReference type="Ensembl" id="ENSCSAVP00000008957.1"/>
    </source>
</evidence>
<proteinExistence type="predicted"/>
<reference evidence="3" key="3">
    <citation type="submission" date="2025-09" db="UniProtKB">
        <authorList>
            <consortium name="Ensembl"/>
        </authorList>
    </citation>
    <scope>IDENTIFICATION</scope>
</reference>
<feature type="domain" description="Reelin" evidence="2">
    <location>
        <begin position="1"/>
        <end position="120"/>
    </location>
</feature>
<dbReference type="PROSITE" id="PS51019">
    <property type="entry name" value="REELIN"/>
    <property type="match status" value="1"/>
</dbReference>
<organism evidence="3 4">
    <name type="scientific">Ciona savignyi</name>
    <name type="common">Pacific transparent sea squirt</name>
    <dbReference type="NCBI Taxonomy" id="51511"/>
    <lineage>
        <taxon>Eukaryota</taxon>
        <taxon>Metazoa</taxon>
        <taxon>Chordata</taxon>
        <taxon>Tunicata</taxon>
        <taxon>Ascidiacea</taxon>
        <taxon>Phlebobranchia</taxon>
        <taxon>Cionidae</taxon>
        <taxon>Ciona</taxon>
    </lineage>
</organism>
<feature type="region of interest" description="Disordered" evidence="1">
    <location>
        <begin position="190"/>
        <end position="209"/>
    </location>
</feature>
<accession>H2YUE7</accession>
<evidence type="ECO:0000259" key="2">
    <source>
        <dbReference type="PROSITE" id="PS51019"/>
    </source>
</evidence>
<protein>
    <recommendedName>
        <fullName evidence="2">Reelin domain-containing protein</fullName>
    </recommendedName>
</protein>
<evidence type="ECO:0000313" key="4">
    <source>
        <dbReference type="Proteomes" id="UP000007875"/>
    </source>
</evidence>
<dbReference type="HOGENOM" id="CLU_1318020_0_0_1"/>